<evidence type="ECO:0000313" key="3">
    <source>
        <dbReference type="EMBL" id="MCT2118029.1"/>
    </source>
</evidence>
<gene>
    <name evidence="3" type="ORF">M3D93_09740</name>
</gene>
<dbReference type="PANTHER" id="PTHR39515">
    <property type="entry name" value="CONSERVED PROTEIN"/>
    <property type="match status" value="1"/>
</dbReference>
<dbReference type="InterPro" id="IPR036390">
    <property type="entry name" value="WH_DNA-bd_sf"/>
</dbReference>
<dbReference type="AlphaFoldDB" id="A0AAW5Q753"/>
<evidence type="ECO:0000256" key="1">
    <source>
        <dbReference type="SAM" id="MobiDB-lite"/>
    </source>
</evidence>
<dbReference type="Gene3D" id="1.10.10.10">
    <property type="entry name" value="Winged helix-like DNA-binding domain superfamily/Winged helix DNA-binding domain"/>
    <property type="match status" value="1"/>
</dbReference>
<dbReference type="SMART" id="SM00347">
    <property type="entry name" value="HTH_MARR"/>
    <property type="match status" value="1"/>
</dbReference>
<dbReference type="PANTHER" id="PTHR39515:SF2">
    <property type="entry name" value="HTH-TYPE TRANSCRIPTIONAL REGULATOR RV0880"/>
    <property type="match status" value="1"/>
</dbReference>
<protein>
    <submittedName>
        <fullName evidence="3">MarR family winged helix-turn-helix transcriptional regulator</fullName>
    </submittedName>
</protein>
<dbReference type="InterPro" id="IPR052526">
    <property type="entry name" value="HTH-type_Bedaq_tolerance"/>
</dbReference>
<sequence length="165" mass="17633">MPDPTASRAPGGPTEPVTAAPDTATPDAVTLAADLREALRPLWRRLSAHRTLSMGKTGILFHLEQRGPLTATDLAGLERISHQAVANAVRELQDLGLVSRTPDPSDGRRTLLALTDAGRDRLTAERAAGQDWLVDAVAGQLHADERTTLAAAIPLLRRLDTGTER</sequence>
<dbReference type="PROSITE" id="PS50995">
    <property type="entry name" value="HTH_MARR_2"/>
    <property type="match status" value="1"/>
</dbReference>
<accession>A0AAW5Q753</accession>
<reference evidence="3" key="1">
    <citation type="submission" date="2022-04" db="EMBL/GenBank/DDBJ databases">
        <title>Human microbiome associated bacterial genomes.</title>
        <authorList>
            <person name="Sandstrom S."/>
            <person name="Salamzade R."/>
            <person name="Kalan L.R."/>
        </authorList>
    </citation>
    <scope>NUCLEOTIDE SEQUENCE</scope>
    <source>
        <strain evidence="3">P3-SID1762</strain>
    </source>
</reference>
<dbReference type="EMBL" id="JALXTC010000040">
    <property type="protein sequence ID" value="MCT2118029.1"/>
    <property type="molecule type" value="Genomic_DNA"/>
</dbReference>
<dbReference type="SUPFAM" id="SSF46785">
    <property type="entry name" value="Winged helix' DNA-binding domain"/>
    <property type="match status" value="1"/>
</dbReference>
<evidence type="ECO:0000259" key="2">
    <source>
        <dbReference type="PROSITE" id="PS50995"/>
    </source>
</evidence>
<name>A0AAW5Q753_9ACTN</name>
<proteinExistence type="predicted"/>
<feature type="region of interest" description="Disordered" evidence="1">
    <location>
        <begin position="1"/>
        <end position="24"/>
    </location>
</feature>
<dbReference type="InterPro" id="IPR036388">
    <property type="entry name" value="WH-like_DNA-bd_sf"/>
</dbReference>
<feature type="domain" description="HTH marR-type" evidence="2">
    <location>
        <begin position="28"/>
        <end position="161"/>
    </location>
</feature>
<dbReference type="Proteomes" id="UP001206890">
    <property type="component" value="Unassembled WGS sequence"/>
</dbReference>
<dbReference type="Gene3D" id="1.10.287.100">
    <property type="match status" value="1"/>
</dbReference>
<dbReference type="InterPro" id="IPR000835">
    <property type="entry name" value="HTH_MarR-typ"/>
</dbReference>
<comment type="caution">
    <text evidence="3">The sequence shown here is derived from an EMBL/GenBank/DDBJ whole genome shotgun (WGS) entry which is preliminary data.</text>
</comment>
<dbReference type="GO" id="GO:0003700">
    <property type="term" value="F:DNA-binding transcription factor activity"/>
    <property type="evidence" value="ECO:0007669"/>
    <property type="project" value="InterPro"/>
</dbReference>
<organism evidence="3 4">
    <name type="scientific">Dietzia cinnamea</name>
    <dbReference type="NCBI Taxonomy" id="321318"/>
    <lineage>
        <taxon>Bacteria</taxon>
        <taxon>Bacillati</taxon>
        <taxon>Actinomycetota</taxon>
        <taxon>Actinomycetes</taxon>
        <taxon>Mycobacteriales</taxon>
        <taxon>Dietziaceae</taxon>
        <taxon>Dietzia</taxon>
    </lineage>
</organism>
<dbReference type="Pfam" id="PF12802">
    <property type="entry name" value="MarR_2"/>
    <property type="match status" value="1"/>
</dbReference>
<dbReference type="RefSeq" id="WP_083324484.1">
    <property type="nucleotide sequence ID" value="NZ_JAFFGT010000057.1"/>
</dbReference>
<evidence type="ECO:0000313" key="4">
    <source>
        <dbReference type="Proteomes" id="UP001206890"/>
    </source>
</evidence>